<feature type="domain" description="DDH" evidence="2">
    <location>
        <begin position="17"/>
        <end position="152"/>
    </location>
</feature>
<evidence type="ECO:0000259" key="3">
    <source>
        <dbReference type="Pfam" id="PF02272"/>
    </source>
</evidence>
<dbReference type="InterPro" id="IPR051319">
    <property type="entry name" value="Oligoribo/pAp-PDE_c-di-AMP_PDE"/>
</dbReference>
<keyword evidence="1" id="KW-0175">Coiled coil</keyword>
<dbReference type="Proteomes" id="UP001519349">
    <property type="component" value="Unassembled WGS sequence"/>
</dbReference>
<organism evidence="4 5">
    <name type="scientific">Streptococcus panodentis</name>
    <dbReference type="NCBI Taxonomy" id="1581472"/>
    <lineage>
        <taxon>Bacteria</taxon>
        <taxon>Bacillati</taxon>
        <taxon>Bacillota</taxon>
        <taxon>Bacilli</taxon>
        <taxon>Lactobacillales</taxon>
        <taxon>Streptococcaceae</taxon>
        <taxon>Streptococcus</taxon>
    </lineage>
</organism>
<evidence type="ECO:0000313" key="4">
    <source>
        <dbReference type="EMBL" id="MBP2621106.1"/>
    </source>
</evidence>
<accession>A0ABS5AX10</accession>
<sequence>MNLYHDILRKIKEHDTIIIHRHMRPDPDALGSQVGLQKLLQYHFPQKTVKVTGYDEPSLTWLAQMDQVADADYEQALVIVCDTANTARIDDSRYATGAFLIKIDHHPDDDVYGDLSLVDTTASSTSEMIALLAFENQLDLGEEAARLLYAGIIGDTGRFLYPSTSVRTFEVAARLRQYPFDFSGLARKMDAITWPIARLQGYVYDSLEMDQNGAARIILSQQLLQELRLSDADTSAIVGAPGRIEDVQLWAIFVEQPDGHYRVRMRSKSIPINEIAKKHHGGGHPLASGANAFSKEEVDQIYAELQDLAKKEENQLKGLSNQI</sequence>
<dbReference type="Gene3D" id="3.10.310.30">
    <property type="match status" value="1"/>
</dbReference>
<proteinExistence type="predicted"/>
<dbReference type="RefSeq" id="WP_209551354.1">
    <property type="nucleotide sequence ID" value="NZ_QFAY01000012.1"/>
</dbReference>
<dbReference type="InterPro" id="IPR038763">
    <property type="entry name" value="DHH_sf"/>
</dbReference>
<evidence type="ECO:0000313" key="5">
    <source>
        <dbReference type="Proteomes" id="UP001519349"/>
    </source>
</evidence>
<dbReference type="PANTHER" id="PTHR47618:SF1">
    <property type="entry name" value="BIFUNCTIONAL OLIGORIBONUCLEASE AND PAP PHOSPHATASE NRNA"/>
    <property type="match status" value="1"/>
</dbReference>
<dbReference type="Gene3D" id="3.90.1640.10">
    <property type="entry name" value="inorganic pyrophosphatase (n-terminal core)"/>
    <property type="match status" value="1"/>
</dbReference>
<evidence type="ECO:0000256" key="1">
    <source>
        <dbReference type="SAM" id="Coils"/>
    </source>
</evidence>
<dbReference type="SUPFAM" id="SSF64182">
    <property type="entry name" value="DHH phosphoesterases"/>
    <property type="match status" value="1"/>
</dbReference>
<dbReference type="PANTHER" id="PTHR47618">
    <property type="entry name" value="BIFUNCTIONAL OLIGORIBONUCLEASE AND PAP PHOSPHATASE NRNA"/>
    <property type="match status" value="1"/>
</dbReference>
<keyword evidence="5" id="KW-1185">Reference proteome</keyword>
<evidence type="ECO:0000259" key="2">
    <source>
        <dbReference type="Pfam" id="PF01368"/>
    </source>
</evidence>
<reference evidence="4 5" key="1">
    <citation type="submission" date="2018-05" db="EMBL/GenBank/DDBJ databases">
        <title>Draft genome sequence of Streptococcus panodentis CCUG 70867T.</title>
        <authorList>
            <person name="Salva-Serra F."/>
            <person name="Mendez V."/>
            <person name="Jaen-Luchoro D."/>
            <person name="Gonzales-Siles L."/>
            <person name="Karlsson R."/>
            <person name="Engstrom-Jakobsson H."/>
            <person name="Busquets A."/>
            <person name="Gomila M."/>
            <person name="Pineiro-Iglesias B."/>
            <person name="Bennasar-Figueras A."/>
            <person name="Seeger M."/>
            <person name="Moore E."/>
        </authorList>
    </citation>
    <scope>NUCLEOTIDE SEQUENCE [LARGE SCALE GENOMIC DNA]</scope>
    <source>
        <strain evidence="4 5">CCUG 70867</strain>
    </source>
</reference>
<comment type="caution">
    <text evidence="4">The sequence shown here is derived from an EMBL/GenBank/DDBJ whole genome shotgun (WGS) entry which is preliminary data.</text>
</comment>
<protein>
    <submittedName>
        <fullName evidence="4">Bifunctional oligoribonuclease/PAP phosphatase</fullName>
    </submittedName>
</protein>
<feature type="domain" description="DHHA1" evidence="3">
    <location>
        <begin position="229"/>
        <end position="310"/>
    </location>
</feature>
<dbReference type="Pfam" id="PF01368">
    <property type="entry name" value="DHH"/>
    <property type="match status" value="1"/>
</dbReference>
<dbReference type="Pfam" id="PF02272">
    <property type="entry name" value="DHHA1"/>
    <property type="match status" value="1"/>
</dbReference>
<gene>
    <name evidence="4" type="ORF">DHL47_07215</name>
</gene>
<dbReference type="EMBL" id="QFAY01000012">
    <property type="protein sequence ID" value="MBP2621106.1"/>
    <property type="molecule type" value="Genomic_DNA"/>
</dbReference>
<dbReference type="InterPro" id="IPR003156">
    <property type="entry name" value="DHHA1_dom"/>
</dbReference>
<dbReference type="InterPro" id="IPR001667">
    <property type="entry name" value="DDH_dom"/>
</dbReference>
<name>A0ABS5AX10_9STRE</name>
<feature type="coiled-coil region" evidence="1">
    <location>
        <begin position="291"/>
        <end position="322"/>
    </location>
</feature>